<comment type="caution">
    <text evidence="1">The sequence shown here is derived from an EMBL/GenBank/DDBJ whole genome shotgun (WGS) entry which is preliminary data.</text>
</comment>
<evidence type="ECO:0000313" key="2">
    <source>
        <dbReference type="Proteomes" id="UP001164929"/>
    </source>
</evidence>
<dbReference type="AlphaFoldDB" id="A0AAD6Q4Q3"/>
<dbReference type="EMBL" id="JAQIZT010000012">
    <property type="protein sequence ID" value="KAJ6976958.1"/>
    <property type="molecule type" value="Genomic_DNA"/>
</dbReference>
<proteinExistence type="predicted"/>
<gene>
    <name evidence="1" type="ORF">NC653_028977</name>
</gene>
<sequence length="148" mass="17057">MNLGQYHHKLKGADFPLWKPIYKVWPKVVESGFEGEKPLKDHALQEIPFLNQEWMLHDASDDGRRISVGFRSCSVADLEMTQLPASSTPLKNVQAKEKQFWLAGWQYPPADSVVLRQIMENHIHQISSRESCTFMQTDNAAMFQPKIM</sequence>
<name>A0AAD6Q4Q3_9ROSI</name>
<organism evidence="1 2">
    <name type="scientific">Populus alba x Populus x berolinensis</name>
    <dbReference type="NCBI Taxonomy" id="444605"/>
    <lineage>
        <taxon>Eukaryota</taxon>
        <taxon>Viridiplantae</taxon>
        <taxon>Streptophyta</taxon>
        <taxon>Embryophyta</taxon>
        <taxon>Tracheophyta</taxon>
        <taxon>Spermatophyta</taxon>
        <taxon>Magnoliopsida</taxon>
        <taxon>eudicotyledons</taxon>
        <taxon>Gunneridae</taxon>
        <taxon>Pentapetalae</taxon>
        <taxon>rosids</taxon>
        <taxon>fabids</taxon>
        <taxon>Malpighiales</taxon>
        <taxon>Salicaceae</taxon>
        <taxon>Saliceae</taxon>
        <taxon>Populus</taxon>
    </lineage>
</organism>
<dbReference type="Proteomes" id="UP001164929">
    <property type="component" value="Chromosome 12"/>
</dbReference>
<evidence type="ECO:0000313" key="1">
    <source>
        <dbReference type="EMBL" id="KAJ6976958.1"/>
    </source>
</evidence>
<accession>A0AAD6Q4Q3</accession>
<protein>
    <submittedName>
        <fullName evidence="1">Uncharacterized protein</fullName>
    </submittedName>
</protein>
<keyword evidence="2" id="KW-1185">Reference proteome</keyword>
<reference evidence="1" key="1">
    <citation type="journal article" date="2023" name="Mol. Ecol. Resour.">
        <title>Chromosome-level genome assembly of a triploid poplar Populus alba 'Berolinensis'.</title>
        <authorList>
            <person name="Chen S."/>
            <person name="Yu Y."/>
            <person name="Wang X."/>
            <person name="Wang S."/>
            <person name="Zhang T."/>
            <person name="Zhou Y."/>
            <person name="He R."/>
            <person name="Meng N."/>
            <person name="Wang Y."/>
            <person name="Liu W."/>
            <person name="Liu Z."/>
            <person name="Liu J."/>
            <person name="Guo Q."/>
            <person name="Huang H."/>
            <person name="Sederoff R.R."/>
            <person name="Wang G."/>
            <person name="Qu G."/>
            <person name="Chen S."/>
        </authorList>
    </citation>
    <scope>NUCLEOTIDE SEQUENCE</scope>
    <source>
        <strain evidence="1">SC-2020</strain>
    </source>
</reference>